<dbReference type="AlphaFoldDB" id="A0A934X248"/>
<sequence length="115" mass="13006">MAISTELLKGTLSTIILRLLENSERMYGYELTQYVKESTKGKILLKEGSLYPALHKLEADGLIVSEAVYIGKRMRKYYSLTPKGKVSTKKSVNELLDFLNIIEQLITTNPEYGTT</sequence>
<comment type="caution">
    <text evidence="2">The sequence shown here is derived from an EMBL/GenBank/DDBJ whole genome shotgun (WGS) entry which is preliminary data.</text>
</comment>
<evidence type="ECO:0000259" key="1">
    <source>
        <dbReference type="Pfam" id="PF03551"/>
    </source>
</evidence>
<evidence type="ECO:0000313" key="2">
    <source>
        <dbReference type="EMBL" id="MBK6266915.1"/>
    </source>
</evidence>
<dbReference type="InterPro" id="IPR052509">
    <property type="entry name" value="Metal_resp_DNA-bind_regulator"/>
</dbReference>
<dbReference type="InterPro" id="IPR005149">
    <property type="entry name" value="Tscrpt_reg_PadR_N"/>
</dbReference>
<gene>
    <name evidence="2" type="ORF">JKA74_17865</name>
</gene>
<dbReference type="Gene3D" id="1.10.10.10">
    <property type="entry name" value="Winged helix-like DNA-binding domain superfamily/Winged helix DNA-binding domain"/>
    <property type="match status" value="1"/>
</dbReference>
<feature type="domain" description="Transcription regulator PadR N-terminal" evidence="1">
    <location>
        <begin position="16"/>
        <end position="88"/>
    </location>
</feature>
<dbReference type="PANTHER" id="PTHR33169">
    <property type="entry name" value="PADR-FAMILY TRANSCRIPTIONAL REGULATOR"/>
    <property type="match status" value="1"/>
</dbReference>
<dbReference type="SUPFAM" id="SSF46785">
    <property type="entry name" value="Winged helix' DNA-binding domain"/>
    <property type="match status" value="1"/>
</dbReference>
<dbReference type="PANTHER" id="PTHR33169:SF14">
    <property type="entry name" value="TRANSCRIPTIONAL REGULATOR RV3488"/>
    <property type="match status" value="1"/>
</dbReference>
<reference evidence="2" key="1">
    <citation type="submission" date="2021-01" db="EMBL/GenBank/DDBJ databases">
        <title>Marivirga aurantiaca sp. nov., isolated from intertidal surface sediments.</title>
        <authorList>
            <person name="Zhang M."/>
        </authorList>
    </citation>
    <scope>NUCLEOTIDE SEQUENCE</scope>
    <source>
        <strain evidence="2">S37H4</strain>
    </source>
</reference>
<proteinExistence type="predicted"/>
<organism evidence="2 3">
    <name type="scientific">Marivirga aurantiaca</name>
    <dbReference type="NCBI Taxonomy" id="2802615"/>
    <lineage>
        <taxon>Bacteria</taxon>
        <taxon>Pseudomonadati</taxon>
        <taxon>Bacteroidota</taxon>
        <taxon>Cytophagia</taxon>
        <taxon>Cytophagales</taxon>
        <taxon>Marivirgaceae</taxon>
        <taxon>Marivirga</taxon>
    </lineage>
</organism>
<keyword evidence="3" id="KW-1185">Reference proteome</keyword>
<dbReference type="InterPro" id="IPR036390">
    <property type="entry name" value="WH_DNA-bd_sf"/>
</dbReference>
<protein>
    <submittedName>
        <fullName evidence="2">PadR family transcriptional regulator</fullName>
    </submittedName>
</protein>
<dbReference type="Proteomes" id="UP000611723">
    <property type="component" value="Unassembled WGS sequence"/>
</dbReference>
<accession>A0A934X248</accession>
<dbReference type="RefSeq" id="WP_201432599.1">
    <property type="nucleotide sequence ID" value="NZ_JAEQBW010000012.1"/>
</dbReference>
<name>A0A934X248_9BACT</name>
<dbReference type="EMBL" id="JAEQBW010000012">
    <property type="protein sequence ID" value="MBK6266915.1"/>
    <property type="molecule type" value="Genomic_DNA"/>
</dbReference>
<evidence type="ECO:0000313" key="3">
    <source>
        <dbReference type="Proteomes" id="UP000611723"/>
    </source>
</evidence>
<dbReference type="InterPro" id="IPR036388">
    <property type="entry name" value="WH-like_DNA-bd_sf"/>
</dbReference>
<dbReference type="Pfam" id="PF03551">
    <property type="entry name" value="PadR"/>
    <property type="match status" value="1"/>
</dbReference>